<dbReference type="OrthoDB" id="3270336at2759"/>
<organism evidence="2 3">
    <name type="scientific">Crepidotus variabilis</name>
    <dbReference type="NCBI Taxonomy" id="179855"/>
    <lineage>
        <taxon>Eukaryota</taxon>
        <taxon>Fungi</taxon>
        <taxon>Dikarya</taxon>
        <taxon>Basidiomycota</taxon>
        <taxon>Agaricomycotina</taxon>
        <taxon>Agaricomycetes</taxon>
        <taxon>Agaricomycetidae</taxon>
        <taxon>Agaricales</taxon>
        <taxon>Agaricineae</taxon>
        <taxon>Crepidotaceae</taxon>
        <taxon>Crepidotus</taxon>
    </lineage>
</organism>
<evidence type="ECO:0000313" key="3">
    <source>
        <dbReference type="Proteomes" id="UP000807306"/>
    </source>
</evidence>
<feature type="compositionally biased region" description="Polar residues" evidence="1">
    <location>
        <begin position="927"/>
        <end position="943"/>
    </location>
</feature>
<proteinExistence type="predicted"/>
<protein>
    <submittedName>
        <fullName evidence="2">Uncharacterized protein</fullName>
    </submittedName>
</protein>
<evidence type="ECO:0000313" key="2">
    <source>
        <dbReference type="EMBL" id="KAF9522818.1"/>
    </source>
</evidence>
<feature type="region of interest" description="Disordered" evidence="1">
    <location>
        <begin position="925"/>
        <end position="960"/>
    </location>
</feature>
<dbReference type="Proteomes" id="UP000807306">
    <property type="component" value="Unassembled WGS sequence"/>
</dbReference>
<keyword evidence="3" id="KW-1185">Reference proteome</keyword>
<dbReference type="EMBL" id="MU157933">
    <property type="protein sequence ID" value="KAF9522818.1"/>
    <property type="molecule type" value="Genomic_DNA"/>
</dbReference>
<sequence>MATPSQYAPFVMRTNDYAPKMKGYEPIDRSQGRVYSIKGDIYYSPNCSLDIEVPPPPSQTSTPFISRDSNGKQKMWNLDIRDYFRPRWWTTHFGWLAFLDPALLSQYDALLAPLSISSIVKCNEDDPASRLQLHTIDQASWLKLEKQFVHACRALRGQYHFAAASPPNPSDFGFQSSHPYHSVMMKSLRKSQEWFSLWGALISYSIACAETLHPQPHNHRVSDRGQWMEYLASYSGPVEFTREWIDKLAASMVASFTHASRIGTFVDLREACDNPAIPDISWFCTFNIPVWYRWTQELAENTRYRMYGPTVSQLDSLLPPFSKSPSSSFTPPSPSQLDLPSATSPEPSTPLRPLFLPSPQYFSEPEPHSERATSRKEVGPSVILPGADTREMNLFFQLRDERNTRKALQEGLKERTIRENRERNPPTASAAVFLWSRTCTGEYKSTTIGKRSRAEYLDMYSRNQKRYDTFNNEWHICHLWAQENGIADDESNASDESDSDMEQEYFNTFQNAGSSPNLFDGHTLPSMGDINDMDDSDDGISLGSTEDGEILEHSEVPGERFDEFFENDIWQSPNGLDTHSVSSDDVSSTAINPLTLRANLVENEILSALNMYFGYTAPILPPFPLPSVLKHSLRKSFCRFIGIPWQYIEQAQDVFERPSVCIATHFVQRLSTGGSISSAECDLHASNPDFIGLRHRFKYLRRVQPVNGSPLYLFDFGAARSAPWILALRRASDATMLIRLDSYWNEYHLAEYLLVNGVAFHTLQPASQLQPVSLVARPSLEPMIRPDGYVFGPADYLSFRGQCRVMLDHPRGRAALMHGGYPWRIAMGIVKWEDVFRGPSGMSSNTDEMVTVNDSLYGILVDDKLSSTEMDALCGVYQWPTGFGDQVALKSWLMPDEFYQKSAINLGRWSMHSEELFRVTAGDLNHSGASTQQSSNTSRQPLSRSKWRDRARGSSPITKVQAATERASMALL</sequence>
<evidence type="ECO:0000256" key="1">
    <source>
        <dbReference type="SAM" id="MobiDB-lite"/>
    </source>
</evidence>
<accession>A0A9P6E5A3</accession>
<comment type="caution">
    <text evidence="2">The sequence shown here is derived from an EMBL/GenBank/DDBJ whole genome shotgun (WGS) entry which is preliminary data.</text>
</comment>
<feature type="compositionally biased region" description="Polar residues" evidence="1">
    <location>
        <begin position="336"/>
        <end position="346"/>
    </location>
</feature>
<gene>
    <name evidence="2" type="ORF">CPB83DRAFT_840201</name>
</gene>
<name>A0A9P6E5A3_9AGAR</name>
<feature type="region of interest" description="Disordered" evidence="1">
    <location>
        <begin position="322"/>
        <end position="383"/>
    </location>
</feature>
<feature type="compositionally biased region" description="Basic and acidic residues" evidence="1">
    <location>
        <begin position="365"/>
        <end position="378"/>
    </location>
</feature>
<reference evidence="2" key="1">
    <citation type="submission" date="2020-11" db="EMBL/GenBank/DDBJ databases">
        <authorList>
            <consortium name="DOE Joint Genome Institute"/>
            <person name="Ahrendt S."/>
            <person name="Riley R."/>
            <person name="Andreopoulos W."/>
            <person name="Labutti K."/>
            <person name="Pangilinan J."/>
            <person name="Ruiz-Duenas F.J."/>
            <person name="Barrasa J.M."/>
            <person name="Sanchez-Garcia M."/>
            <person name="Camarero S."/>
            <person name="Miyauchi S."/>
            <person name="Serrano A."/>
            <person name="Linde D."/>
            <person name="Babiker R."/>
            <person name="Drula E."/>
            <person name="Ayuso-Fernandez I."/>
            <person name="Pacheco R."/>
            <person name="Padilla G."/>
            <person name="Ferreira P."/>
            <person name="Barriuso J."/>
            <person name="Kellner H."/>
            <person name="Castanera R."/>
            <person name="Alfaro M."/>
            <person name="Ramirez L."/>
            <person name="Pisabarro A.G."/>
            <person name="Kuo A."/>
            <person name="Tritt A."/>
            <person name="Lipzen A."/>
            <person name="He G."/>
            <person name="Yan M."/>
            <person name="Ng V."/>
            <person name="Cullen D."/>
            <person name="Martin F."/>
            <person name="Rosso M.-N."/>
            <person name="Henrissat B."/>
            <person name="Hibbett D."/>
            <person name="Martinez A.T."/>
            <person name="Grigoriev I.V."/>
        </authorList>
    </citation>
    <scope>NUCLEOTIDE SEQUENCE</scope>
    <source>
        <strain evidence="2">CBS 506.95</strain>
    </source>
</reference>
<dbReference type="AlphaFoldDB" id="A0A9P6E5A3"/>